<accession>A0A8J5W7Y9</accession>
<reference evidence="1" key="2">
    <citation type="submission" date="2021-02" db="EMBL/GenBank/DDBJ databases">
        <authorList>
            <person name="Kimball J.A."/>
            <person name="Haas M.W."/>
            <person name="Macchietto M."/>
            <person name="Kono T."/>
            <person name="Duquette J."/>
            <person name="Shao M."/>
        </authorList>
    </citation>
    <scope>NUCLEOTIDE SEQUENCE</scope>
    <source>
        <tissue evidence="1">Fresh leaf tissue</tissue>
    </source>
</reference>
<dbReference type="AlphaFoldDB" id="A0A8J5W7Y9"/>
<sequence length="107" mass="11364">MEMLMAAEPPRQKAEGLVRRLLRLLRRKHSTAGSASSVAYSVAGDEYDESIDNSINSVSKLKLSGNLAALDALFRNAAEKKGAPGPPAMDAADAHAFVASLLPACRR</sequence>
<name>A0A8J5W7Y9_ZIZPA</name>
<evidence type="ECO:0000313" key="2">
    <source>
        <dbReference type="Proteomes" id="UP000729402"/>
    </source>
</evidence>
<gene>
    <name evidence="1" type="ORF">GUJ93_ZPchr0010g9671</name>
</gene>
<protein>
    <submittedName>
        <fullName evidence="1">Uncharacterized protein</fullName>
    </submittedName>
</protein>
<organism evidence="1 2">
    <name type="scientific">Zizania palustris</name>
    <name type="common">Northern wild rice</name>
    <dbReference type="NCBI Taxonomy" id="103762"/>
    <lineage>
        <taxon>Eukaryota</taxon>
        <taxon>Viridiplantae</taxon>
        <taxon>Streptophyta</taxon>
        <taxon>Embryophyta</taxon>
        <taxon>Tracheophyta</taxon>
        <taxon>Spermatophyta</taxon>
        <taxon>Magnoliopsida</taxon>
        <taxon>Liliopsida</taxon>
        <taxon>Poales</taxon>
        <taxon>Poaceae</taxon>
        <taxon>BOP clade</taxon>
        <taxon>Oryzoideae</taxon>
        <taxon>Oryzeae</taxon>
        <taxon>Zizaniinae</taxon>
        <taxon>Zizania</taxon>
    </lineage>
</organism>
<reference evidence="1" key="1">
    <citation type="journal article" date="2021" name="bioRxiv">
        <title>Whole Genome Assembly and Annotation of Northern Wild Rice, Zizania palustris L., Supports a Whole Genome Duplication in the Zizania Genus.</title>
        <authorList>
            <person name="Haas M."/>
            <person name="Kono T."/>
            <person name="Macchietto M."/>
            <person name="Millas R."/>
            <person name="McGilp L."/>
            <person name="Shao M."/>
            <person name="Duquette J."/>
            <person name="Hirsch C.N."/>
            <person name="Kimball J."/>
        </authorList>
    </citation>
    <scope>NUCLEOTIDE SEQUENCE</scope>
    <source>
        <tissue evidence="1">Fresh leaf tissue</tissue>
    </source>
</reference>
<keyword evidence="2" id="KW-1185">Reference proteome</keyword>
<dbReference type="EMBL" id="JAAALK010000082">
    <property type="protein sequence ID" value="KAG8084825.1"/>
    <property type="molecule type" value="Genomic_DNA"/>
</dbReference>
<comment type="caution">
    <text evidence="1">The sequence shown here is derived from an EMBL/GenBank/DDBJ whole genome shotgun (WGS) entry which is preliminary data.</text>
</comment>
<proteinExistence type="predicted"/>
<evidence type="ECO:0000313" key="1">
    <source>
        <dbReference type="EMBL" id="KAG8084825.1"/>
    </source>
</evidence>
<dbReference type="Proteomes" id="UP000729402">
    <property type="component" value="Unassembled WGS sequence"/>
</dbReference>